<name>A0A8S2QLD2_9BILA</name>
<dbReference type="EMBL" id="CAJOBH010008437">
    <property type="protein sequence ID" value="CAF4113271.1"/>
    <property type="molecule type" value="Genomic_DNA"/>
</dbReference>
<evidence type="ECO:0000313" key="2">
    <source>
        <dbReference type="EMBL" id="CAF4113271.1"/>
    </source>
</evidence>
<dbReference type="InterPro" id="IPR000477">
    <property type="entry name" value="RT_dom"/>
</dbReference>
<gene>
    <name evidence="2" type="ORF">BYL167_LOCUS19701</name>
</gene>
<dbReference type="SUPFAM" id="SSF56672">
    <property type="entry name" value="DNA/RNA polymerases"/>
    <property type="match status" value="1"/>
</dbReference>
<dbReference type="Pfam" id="PF00078">
    <property type="entry name" value="RVT_1"/>
    <property type="match status" value="1"/>
</dbReference>
<dbReference type="AlphaFoldDB" id="A0A8S2QLD2"/>
<sequence length="185" mass="21599">MLKIIQRRLQTFLERELPDTQAGFRKGRGTRDQIANLRWIIEKAREHQKNFYLCFLDYSKAFDCVDHTKLWSVLTKMGIPTHLIVLIKNLYSNPQATVKTEYGNTNWFNIVNGVGPLTSYVEKYITTVISNLLIQMKIAPYSHITIDFDENYQYQVHVQQLQLKTETQKYAPNPVPTGYQALLDI</sequence>
<reference evidence="2" key="1">
    <citation type="submission" date="2021-02" db="EMBL/GenBank/DDBJ databases">
        <authorList>
            <person name="Nowell W R."/>
        </authorList>
    </citation>
    <scope>NUCLEOTIDE SEQUENCE</scope>
</reference>
<proteinExistence type="predicted"/>
<comment type="caution">
    <text evidence="2">The sequence shown here is derived from an EMBL/GenBank/DDBJ whole genome shotgun (WGS) entry which is preliminary data.</text>
</comment>
<dbReference type="PANTHER" id="PTHR47027">
    <property type="entry name" value="REVERSE TRANSCRIPTASE DOMAIN-CONTAINING PROTEIN"/>
    <property type="match status" value="1"/>
</dbReference>
<dbReference type="PANTHER" id="PTHR47027:SF8">
    <property type="entry name" value="RIBONUCLEASE H"/>
    <property type="match status" value="1"/>
</dbReference>
<accession>A0A8S2QLD2</accession>
<dbReference type="InterPro" id="IPR043502">
    <property type="entry name" value="DNA/RNA_pol_sf"/>
</dbReference>
<evidence type="ECO:0000313" key="3">
    <source>
        <dbReference type="Proteomes" id="UP000681967"/>
    </source>
</evidence>
<feature type="domain" description="Reverse transcriptase" evidence="1">
    <location>
        <begin position="3"/>
        <end position="99"/>
    </location>
</feature>
<dbReference type="Proteomes" id="UP000681967">
    <property type="component" value="Unassembled WGS sequence"/>
</dbReference>
<protein>
    <recommendedName>
        <fullName evidence="1">Reverse transcriptase domain-containing protein</fullName>
    </recommendedName>
</protein>
<evidence type="ECO:0000259" key="1">
    <source>
        <dbReference type="Pfam" id="PF00078"/>
    </source>
</evidence>
<organism evidence="2 3">
    <name type="scientific">Rotaria magnacalcarata</name>
    <dbReference type="NCBI Taxonomy" id="392030"/>
    <lineage>
        <taxon>Eukaryota</taxon>
        <taxon>Metazoa</taxon>
        <taxon>Spiralia</taxon>
        <taxon>Gnathifera</taxon>
        <taxon>Rotifera</taxon>
        <taxon>Eurotatoria</taxon>
        <taxon>Bdelloidea</taxon>
        <taxon>Philodinida</taxon>
        <taxon>Philodinidae</taxon>
        <taxon>Rotaria</taxon>
    </lineage>
</organism>